<dbReference type="EMBL" id="ABEU02000006">
    <property type="protein sequence ID" value="PNR52003.1"/>
    <property type="molecule type" value="Genomic_DNA"/>
</dbReference>
<accession>A0A2K1KDZ7</accession>
<reference evidence="3" key="3">
    <citation type="submission" date="2020-12" db="UniProtKB">
        <authorList>
            <consortium name="EnsemblPlants"/>
        </authorList>
    </citation>
    <scope>IDENTIFICATION</scope>
</reference>
<feature type="transmembrane region" description="Helical" evidence="1">
    <location>
        <begin position="52"/>
        <end position="74"/>
    </location>
</feature>
<evidence type="ECO:0000313" key="3">
    <source>
        <dbReference type="EnsemblPlants" id="PAC:32977184.CDS.1"/>
    </source>
</evidence>
<dbReference type="InParanoid" id="A0A2K1KDZ7"/>
<reference evidence="2 4" key="2">
    <citation type="journal article" date="2018" name="Plant J.">
        <title>The Physcomitrella patens chromosome-scale assembly reveals moss genome structure and evolution.</title>
        <authorList>
            <person name="Lang D."/>
            <person name="Ullrich K.K."/>
            <person name="Murat F."/>
            <person name="Fuchs J."/>
            <person name="Jenkins J."/>
            <person name="Haas F.B."/>
            <person name="Piednoel M."/>
            <person name="Gundlach H."/>
            <person name="Van Bel M."/>
            <person name="Meyberg R."/>
            <person name="Vives C."/>
            <person name="Morata J."/>
            <person name="Symeonidi A."/>
            <person name="Hiss M."/>
            <person name="Muchero W."/>
            <person name="Kamisugi Y."/>
            <person name="Saleh O."/>
            <person name="Blanc G."/>
            <person name="Decker E.L."/>
            <person name="van Gessel N."/>
            <person name="Grimwood J."/>
            <person name="Hayes R.D."/>
            <person name="Graham S.W."/>
            <person name="Gunter L.E."/>
            <person name="McDaniel S.F."/>
            <person name="Hoernstein S.N.W."/>
            <person name="Larsson A."/>
            <person name="Li F.W."/>
            <person name="Perroud P.F."/>
            <person name="Phillips J."/>
            <person name="Ranjan P."/>
            <person name="Rokshar D.S."/>
            <person name="Rothfels C.J."/>
            <person name="Schneider L."/>
            <person name="Shu S."/>
            <person name="Stevenson D.W."/>
            <person name="Thummler F."/>
            <person name="Tillich M."/>
            <person name="Villarreal Aguilar J.C."/>
            <person name="Widiez T."/>
            <person name="Wong G.K."/>
            <person name="Wymore A."/>
            <person name="Zhang Y."/>
            <person name="Zimmer A.D."/>
            <person name="Quatrano R.S."/>
            <person name="Mayer K.F.X."/>
            <person name="Goodstein D."/>
            <person name="Casacuberta J.M."/>
            <person name="Vandepoele K."/>
            <person name="Reski R."/>
            <person name="Cuming A.C."/>
            <person name="Tuskan G.A."/>
            <person name="Maumus F."/>
            <person name="Salse J."/>
            <person name="Schmutz J."/>
            <person name="Rensing S.A."/>
        </authorList>
    </citation>
    <scope>NUCLEOTIDE SEQUENCE [LARGE SCALE GENOMIC DNA]</scope>
    <source>
        <strain evidence="3 4">cv. Gransden 2004</strain>
    </source>
</reference>
<evidence type="ECO:0000313" key="2">
    <source>
        <dbReference type="EMBL" id="PNR52003.1"/>
    </source>
</evidence>
<name>A0A2K1KDZ7_PHYPA</name>
<evidence type="ECO:0000313" key="4">
    <source>
        <dbReference type="Proteomes" id="UP000006727"/>
    </source>
</evidence>
<dbReference type="Proteomes" id="UP000006727">
    <property type="component" value="Chromosome 6"/>
</dbReference>
<protein>
    <submittedName>
        <fullName evidence="2 3">Uncharacterized protein</fullName>
    </submittedName>
</protein>
<keyword evidence="1" id="KW-0812">Transmembrane</keyword>
<keyword evidence="1" id="KW-0472">Membrane</keyword>
<keyword evidence="1" id="KW-1133">Transmembrane helix</keyword>
<dbReference type="Gramene" id="Pp3c6_1590V3.1">
    <property type="protein sequence ID" value="PAC:32977184.CDS.1"/>
    <property type="gene ID" value="Pp3c6_1590"/>
</dbReference>
<gene>
    <name evidence="2" type="ORF">PHYPA_008377</name>
</gene>
<sequence>MRISWEDSPWPVIPVSADQVSKGKTSMIAILLNPVSRYPSFRKFSEKPRAQLNFATFTSLLYLLILVETLNLNITNFIGRVAFLTIMQIDCNELRNHGY</sequence>
<organism evidence="2">
    <name type="scientific">Physcomitrium patens</name>
    <name type="common">Spreading-leaved earth moss</name>
    <name type="synonym">Physcomitrella patens</name>
    <dbReference type="NCBI Taxonomy" id="3218"/>
    <lineage>
        <taxon>Eukaryota</taxon>
        <taxon>Viridiplantae</taxon>
        <taxon>Streptophyta</taxon>
        <taxon>Embryophyta</taxon>
        <taxon>Bryophyta</taxon>
        <taxon>Bryophytina</taxon>
        <taxon>Bryopsida</taxon>
        <taxon>Funariidae</taxon>
        <taxon>Funariales</taxon>
        <taxon>Funariaceae</taxon>
        <taxon>Physcomitrium</taxon>
    </lineage>
</organism>
<dbReference type="EnsemblPlants" id="Pp3c6_1590V3.1">
    <property type="protein sequence ID" value="PAC:32977184.CDS.1"/>
    <property type="gene ID" value="Pp3c6_1590"/>
</dbReference>
<proteinExistence type="predicted"/>
<keyword evidence="4" id="KW-1185">Reference proteome</keyword>
<dbReference type="AlphaFoldDB" id="A0A2K1KDZ7"/>
<reference evidence="2 4" key="1">
    <citation type="journal article" date="2008" name="Science">
        <title>The Physcomitrella genome reveals evolutionary insights into the conquest of land by plants.</title>
        <authorList>
            <person name="Rensing S."/>
            <person name="Lang D."/>
            <person name="Zimmer A."/>
            <person name="Terry A."/>
            <person name="Salamov A."/>
            <person name="Shapiro H."/>
            <person name="Nishiyama T."/>
            <person name="Perroud P.-F."/>
            <person name="Lindquist E."/>
            <person name="Kamisugi Y."/>
            <person name="Tanahashi T."/>
            <person name="Sakakibara K."/>
            <person name="Fujita T."/>
            <person name="Oishi K."/>
            <person name="Shin-I T."/>
            <person name="Kuroki Y."/>
            <person name="Toyoda A."/>
            <person name="Suzuki Y."/>
            <person name="Hashimoto A."/>
            <person name="Yamaguchi K."/>
            <person name="Sugano A."/>
            <person name="Kohara Y."/>
            <person name="Fujiyama A."/>
            <person name="Anterola A."/>
            <person name="Aoki S."/>
            <person name="Ashton N."/>
            <person name="Barbazuk W.B."/>
            <person name="Barker E."/>
            <person name="Bennetzen J."/>
            <person name="Bezanilla M."/>
            <person name="Blankenship R."/>
            <person name="Cho S.H."/>
            <person name="Dutcher S."/>
            <person name="Estelle M."/>
            <person name="Fawcett J.A."/>
            <person name="Gundlach H."/>
            <person name="Hanada K."/>
            <person name="Heyl A."/>
            <person name="Hicks K.A."/>
            <person name="Hugh J."/>
            <person name="Lohr M."/>
            <person name="Mayer K."/>
            <person name="Melkozernov A."/>
            <person name="Murata T."/>
            <person name="Nelson D."/>
            <person name="Pils B."/>
            <person name="Prigge M."/>
            <person name="Reiss B."/>
            <person name="Renner T."/>
            <person name="Rombauts S."/>
            <person name="Rushton P."/>
            <person name="Sanderfoot A."/>
            <person name="Schween G."/>
            <person name="Shiu S.-H."/>
            <person name="Stueber K."/>
            <person name="Theodoulou F.L."/>
            <person name="Tu H."/>
            <person name="Van de Peer Y."/>
            <person name="Verrier P.J."/>
            <person name="Waters E."/>
            <person name="Wood A."/>
            <person name="Yang L."/>
            <person name="Cove D."/>
            <person name="Cuming A."/>
            <person name="Hasebe M."/>
            <person name="Lucas S."/>
            <person name="Mishler D.B."/>
            <person name="Reski R."/>
            <person name="Grigoriev I."/>
            <person name="Quatrano R.S."/>
            <person name="Boore J.L."/>
        </authorList>
    </citation>
    <scope>NUCLEOTIDE SEQUENCE [LARGE SCALE GENOMIC DNA]</scope>
    <source>
        <strain evidence="3 4">cv. Gransden 2004</strain>
    </source>
</reference>
<evidence type="ECO:0000256" key="1">
    <source>
        <dbReference type="SAM" id="Phobius"/>
    </source>
</evidence>